<dbReference type="HOGENOM" id="CLU_1959577_0_0_1"/>
<dbReference type="AlphaFoldDB" id="M7SL92"/>
<protein>
    <submittedName>
        <fullName evidence="1">Uncharacterized protein</fullName>
    </submittedName>
</protein>
<gene>
    <name evidence="1" type="ORF">UCREL1_8043</name>
</gene>
<proteinExistence type="predicted"/>
<evidence type="ECO:0000313" key="1">
    <source>
        <dbReference type="EMBL" id="EMR64982.1"/>
    </source>
</evidence>
<accession>M7SL92</accession>
<organism evidence="1 2">
    <name type="scientific">Eutypa lata (strain UCR-EL1)</name>
    <name type="common">Grapevine dieback disease fungus</name>
    <name type="synonym">Eutypa armeniacae</name>
    <dbReference type="NCBI Taxonomy" id="1287681"/>
    <lineage>
        <taxon>Eukaryota</taxon>
        <taxon>Fungi</taxon>
        <taxon>Dikarya</taxon>
        <taxon>Ascomycota</taxon>
        <taxon>Pezizomycotina</taxon>
        <taxon>Sordariomycetes</taxon>
        <taxon>Xylariomycetidae</taxon>
        <taxon>Xylariales</taxon>
        <taxon>Diatrypaceae</taxon>
        <taxon>Eutypa</taxon>
    </lineage>
</organism>
<dbReference type="OrthoDB" id="4777628at2759"/>
<reference evidence="2" key="1">
    <citation type="journal article" date="2013" name="Genome Announc.">
        <title>Draft genome sequence of the grapevine dieback fungus Eutypa lata UCR-EL1.</title>
        <authorList>
            <person name="Blanco-Ulate B."/>
            <person name="Rolshausen P.E."/>
            <person name="Cantu D."/>
        </authorList>
    </citation>
    <scope>NUCLEOTIDE SEQUENCE [LARGE SCALE GENOMIC DNA]</scope>
    <source>
        <strain evidence="2">UCR-EL1</strain>
    </source>
</reference>
<sequence>MPPGRKPKYYKFYDKIDDVESLDQETLERIYNSANSRFYSEARKDTSLGSPATYAEKKRTDGTTLLEAVSEIVWLWRYDHPRRPVPRDLRTSLEKHYGITITVASKGQPEELKAGGFFHRQFDWVTKS</sequence>
<keyword evidence="2" id="KW-1185">Reference proteome</keyword>
<dbReference type="EMBL" id="KB706955">
    <property type="protein sequence ID" value="EMR64982.1"/>
    <property type="molecule type" value="Genomic_DNA"/>
</dbReference>
<dbReference type="Proteomes" id="UP000012174">
    <property type="component" value="Unassembled WGS sequence"/>
</dbReference>
<evidence type="ECO:0000313" key="2">
    <source>
        <dbReference type="Proteomes" id="UP000012174"/>
    </source>
</evidence>
<dbReference type="KEGG" id="ela:UCREL1_8043"/>
<name>M7SL92_EUTLA</name>